<dbReference type="AlphaFoldDB" id="A0A7I8K9K1"/>
<keyword evidence="3" id="KW-1185">Reference proteome</keyword>
<feature type="compositionally biased region" description="Polar residues" evidence="1">
    <location>
        <begin position="10"/>
        <end position="22"/>
    </location>
</feature>
<evidence type="ECO:0000313" key="2">
    <source>
        <dbReference type="EMBL" id="CAA7394391.1"/>
    </source>
</evidence>
<protein>
    <submittedName>
        <fullName evidence="2">Uncharacterized protein</fullName>
    </submittedName>
</protein>
<gene>
    <name evidence="2" type="ORF">SI8410_04005052</name>
</gene>
<reference evidence="2" key="1">
    <citation type="submission" date="2020-02" db="EMBL/GenBank/DDBJ databases">
        <authorList>
            <person name="Scholz U."/>
            <person name="Mascher M."/>
            <person name="Fiebig A."/>
        </authorList>
    </citation>
    <scope>NUCLEOTIDE SEQUENCE</scope>
</reference>
<proteinExistence type="predicted"/>
<name>A0A7I8K9K1_SPIIN</name>
<dbReference type="EMBL" id="LR746267">
    <property type="protein sequence ID" value="CAA7394391.1"/>
    <property type="molecule type" value="Genomic_DNA"/>
</dbReference>
<organism evidence="2 3">
    <name type="scientific">Spirodela intermedia</name>
    <name type="common">Intermediate duckweed</name>
    <dbReference type="NCBI Taxonomy" id="51605"/>
    <lineage>
        <taxon>Eukaryota</taxon>
        <taxon>Viridiplantae</taxon>
        <taxon>Streptophyta</taxon>
        <taxon>Embryophyta</taxon>
        <taxon>Tracheophyta</taxon>
        <taxon>Spermatophyta</taxon>
        <taxon>Magnoliopsida</taxon>
        <taxon>Liliopsida</taxon>
        <taxon>Araceae</taxon>
        <taxon>Lemnoideae</taxon>
        <taxon>Spirodela</taxon>
    </lineage>
</organism>
<accession>A0A7I8K9K1</accession>
<feature type="region of interest" description="Disordered" evidence="1">
    <location>
        <begin position="1"/>
        <end position="22"/>
    </location>
</feature>
<evidence type="ECO:0000313" key="3">
    <source>
        <dbReference type="Proteomes" id="UP000663760"/>
    </source>
</evidence>
<evidence type="ECO:0000256" key="1">
    <source>
        <dbReference type="SAM" id="MobiDB-lite"/>
    </source>
</evidence>
<dbReference type="Proteomes" id="UP000663760">
    <property type="component" value="Chromosome 4"/>
</dbReference>
<dbReference type="OrthoDB" id="10602065at2759"/>
<sequence>MPSRAERTRMSAQETTSGHSLSRASLMVSRYRKFLIPKLRSASFSDSVLLVESSSREASHDCRHYQTEIPQ</sequence>